<dbReference type="Proteomes" id="UP000478052">
    <property type="component" value="Unassembled WGS sequence"/>
</dbReference>
<dbReference type="EMBL" id="VUJU01013089">
    <property type="protein sequence ID" value="KAF0705956.1"/>
    <property type="molecule type" value="Genomic_DNA"/>
</dbReference>
<organism evidence="1 2">
    <name type="scientific">Aphis craccivora</name>
    <name type="common">Cowpea aphid</name>
    <dbReference type="NCBI Taxonomy" id="307492"/>
    <lineage>
        <taxon>Eukaryota</taxon>
        <taxon>Metazoa</taxon>
        <taxon>Ecdysozoa</taxon>
        <taxon>Arthropoda</taxon>
        <taxon>Hexapoda</taxon>
        <taxon>Insecta</taxon>
        <taxon>Pterygota</taxon>
        <taxon>Neoptera</taxon>
        <taxon>Paraneoptera</taxon>
        <taxon>Hemiptera</taxon>
        <taxon>Sternorrhyncha</taxon>
        <taxon>Aphidomorpha</taxon>
        <taxon>Aphidoidea</taxon>
        <taxon>Aphididae</taxon>
        <taxon>Aphidini</taxon>
        <taxon>Aphis</taxon>
        <taxon>Aphis</taxon>
    </lineage>
</organism>
<evidence type="ECO:0000313" key="2">
    <source>
        <dbReference type="Proteomes" id="UP000478052"/>
    </source>
</evidence>
<protein>
    <submittedName>
        <fullName evidence="1">Uncharacterized protein</fullName>
    </submittedName>
</protein>
<gene>
    <name evidence="1" type="ORF">FWK35_00030415</name>
</gene>
<evidence type="ECO:0000313" key="1">
    <source>
        <dbReference type="EMBL" id="KAF0705956.1"/>
    </source>
</evidence>
<sequence length="104" mass="12373">MHIQKWILVLWTRNVDIIQKWASWYVLRIRKSPFTHIHTEYLNPEWVAEKEIMAVIILDVNDFNFKIHQLLPGDLVSYKSIDTVCDTNETVGSPIILLRNLNHY</sequence>
<reference evidence="1 2" key="1">
    <citation type="submission" date="2019-08" db="EMBL/GenBank/DDBJ databases">
        <title>Whole genome of Aphis craccivora.</title>
        <authorList>
            <person name="Voronova N.V."/>
            <person name="Shulinski R.S."/>
            <person name="Bandarenka Y.V."/>
            <person name="Zhorov D.G."/>
            <person name="Warner D."/>
        </authorList>
    </citation>
    <scope>NUCLEOTIDE SEQUENCE [LARGE SCALE GENOMIC DNA]</scope>
    <source>
        <strain evidence="1">180601</strain>
        <tissue evidence="1">Whole Body</tissue>
    </source>
</reference>
<keyword evidence="2" id="KW-1185">Reference proteome</keyword>
<dbReference type="AlphaFoldDB" id="A0A6G0VS71"/>
<dbReference type="OrthoDB" id="272985at2759"/>
<proteinExistence type="predicted"/>
<accession>A0A6G0VS71</accession>
<comment type="caution">
    <text evidence="1">The sequence shown here is derived from an EMBL/GenBank/DDBJ whole genome shotgun (WGS) entry which is preliminary data.</text>
</comment>
<name>A0A6G0VS71_APHCR</name>